<dbReference type="STRING" id="42251.A0A2T6ZF23"/>
<keyword evidence="5 14" id="KW-0808">Transferase</keyword>
<dbReference type="InterPro" id="IPR038469">
    <property type="entry name" value="tRNAHis_GuaTrfase_Thg1_sf"/>
</dbReference>
<feature type="binding site" evidence="16">
    <location>
        <position position="76"/>
    </location>
    <ligand>
        <name>Mg(2+)</name>
        <dbReference type="ChEBI" id="CHEBI:18420"/>
        <label>2</label>
        <note>catalytic</note>
    </ligand>
</feature>
<protein>
    <recommendedName>
        <fullName evidence="4 14">tRNA(His) guanylyltransferase</fullName>
        <ecNumber evidence="3 14">2.7.7.79</ecNumber>
    </recommendedName>
    <alternativeName>
        <fullName evidence="12 14">tRNA-histidine guanylyltransferase</fullName>
    </alternativeName>
</protein>
<dbReference type="PANTHER" id="PTHR12729:SF6">
    <property type="entry name" value="TRNA(HIS) GUANYLYLTRANSFERASE-RELATED"/>
    <property type="match status" value="1"/>
</dbReference>
<dbReference type="GO" id="GO:0008193">
    <property type="term" value="F:tRNA guanylyltransferase activity"/>
    <property type="evidence" value="ECO:0007669"/>
    <property type="project" value="UniProtKB-UniRule"/>
</dbReference>
<dbReference type="EMBL" id="NESQ01000323">
    <property type="protein sequence ID" value="PUU74090.1"/>
    <property type="molecule type" value="Genomic_DNA"/>
</dbReference>
<dbReference type="GO" id="GO:0006400">
    <property type="term" value="P:tRNA modification"/>
    <property type="evidence" value="ECO:0007669"/>
    <property type="project" value="UniProtKB-UniRule"/>
</dbReference>
<keyword evidence="11 14" id="KW-0342">GTP-binding</keyword>
<dbReference type="AlphaFoldDB" id="A0A2T6ZF23"/>
<name>A0A2T6ZF23_TUBBO</name>
<dbReference type="InterPro" id="IPR007537">
    <property type="entry name" value="tRNAHis_GuaTrfase_Thg1"/>
</dbReference>
<feature type="domain" description="tRNAHis guanylyltransferase catalytic" evidence="18">
    <location>
        <begin position="6"/>
        <end position="142"/>
    </location>
</feature>
<evidence type="ECO:0000256" key="9">
    <source>
        <dbReference type="ARBA" id="ARBA00022741"/>
    </source>
</evidence>
<feature type="binding site" evidence="16">
    <location>
        <position position="29"/>
    </location>
    <ligand>
        <name>Mg(2+)</name>
        <dbReference type="ChEBI" id="CHEBI:18420"/>
        <label>2</label>
        <note>catalytic</note>
    </ligand>
</feature>
<proteinExistence type="inferred from homology"/>
<comment type="cofactor">
    <cofactor evidence="16">
        <name>Mg(2+)</name>
        <dbReference type="ChEBI" id="CHEBI:18420"/>
    </cofactor>
    <text evidence="16">Binds 2 magnesium ions per subunit.</text>
</comment>
<feature type="binding site" evidence="15">
    <location>
        <begin position="75"/>
        <end position="76"/>
    </location>
    <ligand>
        <name>GTP</name>
        <dbReference type="ChEBI" id="CHEBI:37565"/>
    </ligand>
</feature>
<dbReference type="Proteomes" id="UP000244722">
    <property type="component" value="Unassembled WGS sequence"/>
</dbReference>
<evidence type="ECO:0000256" key="7">
    <source>
        <dbReference type="ARBA" id="ARBA00022695"/>
    </source>
</evidence>
<dbReference type="Gene3D" id="3.30.70.3000">
    <property type="match status" value="1"/>
</dbReference>
<dbReference type="InterPro" id="IPR024956">
    <property type="entry name" value="tRNAHis_GuaTrfase_cat"/>
</dbReference>
<organism evidence="20 21">
    <name type="scientific">Tuber borchii</name>
    <name type="common">White truffle</name>
    <dbReference type="NCBI Taxonomy" id="42251"/>
    <lineage>
        <taxon>Eukaryota</taxon>
        <taxon>Fungi</taxon>
        <taxon>Dikarya</taxon>
        <taxon>Ascomycota</taxon>
        <taxon>Pezizomycotina</taxon>
        <taxon>Pezizomycetes</taxon>
        <taxon>Pezizales</taxon>
        <taxon>Tuberaceae</taxon>
        <taxon>Tuber</taxon>
    </lineage>
</organism>
<evidence type="ECO:0000256" key="11">
    <source>
        <dbReference type="ARBA" id="ARBA00023134"/>
    </source>
</evidence>
<evidence type="ECO:0000256" key="2">
    <source>
        <dbReference type="ARBA" id="ARBA00010113"/>
    </source>
</evidence>
<evidence type="ECO:0000256" key="4">
    <source>
        <dbReference type="ARBA" id="ARBA00015443"/>
    </source>
</evidence>
<dbReference type="GO" id="GO:0005525">
    <property type="term" value="F:GTP binding"/>
    <property type="evidence" value="ECO:0007669"/>
    <property type="project" value="UniProtKB-UniRule"/>
</dbReference>
<evidence type="ECO:0000256" key="14">
    <source>
        <dbReference type="PIRNR" id="PIRNR028980"/>
    </source>
</evidence>
<evidence type="ECO:0000256" key="5">
    <source>
        <dbReference type="ARBA" id="ARBA00022679"/>
    </source>
</evidence>
<comment type="catalytic activity">
    <reaction evidence="13 14">
        <text>a 5'-end ribonucleotide-tRNA(His) + GTP + ATP + H2O = a 5'-end phospho-guanosine-ribonucleotide-tRNA(His) + AMP + 2 diphosphate + H(+)</text>
        <dbReference type="Rhea" id="RHEA:54564"/>
        <dbReference type="Rhea" id="RHEA-COMP:14193"/>
        <dbReference type="Rhea" id="RHEA-COMP:14917"/>
        <dbReference type="ChEBI" id="CHEBI:15377"/>
        <dbReference type="ChEBI" id="CHEBI:15378"/>
        <dbReference type="ChEBI" id="CHEBI:30616"/>
        <dbReference type="ChEBI" id="CHEBI:33019"/>
        <dbReference type="ChEBI" id="CHEBI:37565"/>
        <dbReference type="ChEBI" id="CHEBI:138282"/>
        <dbReference type="ChEBI" id="CHEBI:141847"/>
        <dbReference type="ChEBI" id="CHEBI:456215"/>
        <dbReference type="EC" id="2.7.7.79"/>
    </reaction>
</comment>
<keyword evidence="8 14" id="KW-0479">Metal-binding</keyword>
<evidence type="ECO:0000256" key="15">
    <source>
        <dbReference type="PIRSR" id="PIRSR028980-1"/>
    </source>
</evidence>
<comment type="caution">
    <text evidence="20">The sequence shown here is derived from an EMBL/GenBank/DDBJ whole genome shotgun (WGS) entry which is preliminary data.</text>
</comment>
<dbReference type="Pfam" id="PF04446">
    <property type="entry name" value="Thg1"/>
    <property type="match status" value="1"/>
</dbReference>
<feature type="binding site" evidence="16">
    <location>
        <position position="30"/>
    </location>
    <ligand>
        <name>Mg(2+)</name>
        <dbReference type="ChEBI" id="CHEBI:18420"/>
        <label>1</label>
        <note>catalytic</note>
    </ligand>
</feature>
<accession>A0A2T6ZF23</accession>
<keyword evidence="21" id="KW-1185">Reference proteome</keyword>
<evidence type="ECO:0000259" key="19">
    <source>
        <dbReference type="Pfam" id="PF14413"/>
    </source>
</evidence>
<comment type="function">
    <text evidence="1 14">Adds a GMP to the 5'-end of tRNA(His) after transcription and RNase P cleavage.</text>
</comment>
<evidence type="ECO:0000313" key="21">
    <source>
        <dbReference type="Proteomes" id="UP000244722"/>
    </source>
</evidence>
<dbReference type="PANTHER" id="PTHR12729">
    <property type="entry name" value="TRNA(HIS) GUANYLYLTRANSFERASE-RELATED"/>
    <property type="match status" value="1"/>
</dbReference>
<comment type="similarity">
    <text evidence="2 14">Belongs to the tRNA(His) guanylyltransferase family.</text>
</comment>
<keyword evidence="6 14" id="KW-0819">tRNA processing</keyword>
<dbReference type="InterPro" id="IPR025845">
    <property type="entry name" value="Thg1_C_dom"/>
</dbReference>
<sequence length="266" mass="30858">MANSKYDYVRNFENPHHLLLNTYIILRLDGRCFTKFAESHDFRKPNDPRAIHLMNASASATMRTILDIAIAFGESDEFSFLLPRECALFDRREEKLITTVVSTFTGWYVFLWPQYFAGGVGGEGEQPLLTPPCFDCRATCYPLAENVRHYFSWRQVDTHINNLNNTTFWTLVLKGGLGRQEAADELRKTSSADKNEILFSQFGINYNNEPAMYRKGSVWKERQREEEQETTAVPKLKSKTQRKKEEKRARKAKIVIEHVDIIGDEF</sequence>
<dbReference type="Pfam" id="PF14413">
    <property type="entry name" value="Thg1C"/>
    <property type="match status" value="1"/>
</dbReference>
<evidence type="ECO:0000256" key="10">
    <source>
        <dbReference type="ARBA" id="ARBA00022842"/>
    </source>
</evidence>
<evidence type="ECO:0000256" key="17">
    <source>
        <dbReference type="SAM" id="MobiDB-lite"/>
    </source>
</evidence>
<feature type="region of interest" description="Disordered" evidence="17">
    <location>
        <begin position="223"/>
        <end position="249"/>
    </location>
</feature>
<feature type="binding site" evidence="16">
    <location>
        <position position="29"/>
    </location>
    <ligand>
        <name>Mg(2+)</name>
        <dbReference type="ChEBI" id="CHEBI:18420"/>
        <label>1</label>
        <note>catalytic</note>
    </ligand>
</feature>
<evidence type="ECO:0000256" key="1">
    <source>
        <dbReference type="ARBA" id="ARBA00002939"/>
    </source>
</evidence>
<dbReference type="OrthoDB" id="62560at2759"/>
<feature type="binding site" evidence="16">
    <location>
        <position position="76"/>
    </location>
    <ligand>
        <name>Mg(2+)</name>
        <dbReference type="ChEBI" id="CHEBI:18420"/>
        <label>1</label>
        <note>catalytic</note>
    </ligand>
</feature>
<evidence type="ECO:0000256" key="3">
    <source>
        <dbReference type="ARBA" id="ARBA00012511"/>
    </source>
</evidence>
<dbReference type="FunFam" id="3.30.70.3000:FF:000001">
    <property type="entry name" value="tRNA(His) guanylyltransferase"/>
    <property type="match status" value="1"/>
</dbReference>
<dbReference type="EC" id="2.7.7.79" evidence="3 14"/>
<dbReference type="PIRSF" id="PIRSF028980">
    <property type="entry name" value="tRNAHis_guanylyltransferase"/>
    <property type="match status" value="1"/>
</dbReference>
<dbReference type="GO" id="GO:0000287">
    <property type="term" value="F:magnesium ion binding"/>
    <property type="evidence" value="ECO:0007669"/>
    <property type="project" value="UniProtKB-UniRule"/>
</dbReference>
<gene>
    <name evidence="20" type="ORF">B9Z19DRAFT_1117082</name>
</gene>
<keyword evidence="10 14" id="KW-0460">Magnesium</keyword>
<evidence type="ECO:0000256" key="16">
    <source>
        <dbReference type="PIRSR" id="PIRSR028980-2"/>
    </source>
</evidence>
<evidence type="ECO:0000256" key="8">
    <source>
        <dbReference type="ARBA" id="ARBA00022723"/>
    </source>
</evidence>
<evidence type="ECO:0000256" key="6">
    <source>
        <dbReference type="ARBA" id="ARBA00022694"/>
    </source>
</evidence>
<evidence type="ECO:0000259" key="18">
    <source>
        <dbReference type="Pfam" id="PF04446"/>
    </source>
</evidence>
<keyword evidence="9 14" id="KW-0547">Nucleotide-binding</keyword>
<evidence type="ECO:0000256" key="13">
    <source>
        <dbReference type="ARBA" id="ARBA00047281"/>
    </source>
</evidence>
<evidence type="ECO:0000313" key="20">
    <source>
        <dbReference type="EMBL" id="PUU74090.1"/>
    </source>
</evidence>
<keyword evidence="7 14" id="KW-0548">Nucleotidyltransferase</keyword>
<reference evidence="20 21" key="1">
    <citation type="submission" date="2017-04" db="EMBL/GenBank/DDBJ databases">
        <title>Draft genome sequence of Tuber borchii Vittad., a whitish edible truffle.</title>
        <authorList>
            <consortium name="DOE Joint Genome Institute"/>
            <person name="Murat C."/>
            <person name="Kuo A."/>
            <person name="Barry K.W."/>
            <person name="Clum A."/>
            <person name="Dockter R.B."/>
            <person name="Fauchery L."/>
            <person name="Iotti M."/>
            <person name="Kohler A."/>
            <person name="Labutti K."/>
            <person name="Lindquist E.A."/>
            <person name="Lipzen A."/>
            <person name="Ohm R.A."/>
            <person name="Wang M."/>
            <person name="Grigoriev I.V."/>
            <person name="Zambonelli A."/>
            <person name="Martin F.M."/>
        </authorList>
    </citation>
    <scope>NUCLEOTIDE SEQUENCE [LARGE SCALE GENOMIC DNA]</scope>
    <source>
        <strain evidence="20 21">Tbo3840</strain>
    </source>
</reference>
<evidence type="ECO:0000256" key="12">
    <source>
        <dbReference type="ARBA" id="ARBA00032480"/>
    </source>
</evidence>
<feature type="domain" description="Thg1 C-terminal" evidence="19">
    <location>
        <begin position="145"/>
        <end position="263"/>
    </location>
</feature>